<dbReference type="EMBL" id="RPFJ01000018">
    <property type="protein sequence ID" value="RPD94357.1"/>
    <property type="molecule type" value="Genomic_DNA"/>
</dbReference>
<dbReference type="GO" id="GO:0016757">
    <property type="term" value="F:glycosyltransferase activity"/>
    <property type="evidence" value="ECO:0007669"/>
    <property type="project" value="InterPro"/>
</dbReference>
<keyword evidence="3" id="KW-1185">Reference proteome</keyword>
<name>A0A3N4NIY5_9FLAO</name>
<dbReference type="AlphaFoldDB" id="A0A3N4NIY5"/>
<dbReference type="PANTHER" id="PTHR45947:SF3">
    <property type="entry name" value="SULFOQUINOVOSYL TRANSFERASE SQD2"/>
    <property type="match status" value="1"/>
</dbReference>
<comment type="caution">
    <text evidence="2">The sequence shown here is derived from an EMBL/GenBank/DDBJ whole genome shotgun (WGS) entry which is preliminary data.</text>
</comment>
<organism evidence="2 3">
    <name type="scientific">Aureibaculum marinum</name>
    <dbReference type="NCBI Taxonomy" id="2487930"/>
    <lineage>
        <taxon>Bacteria</taxon>
        <taxon>Pseudomonadati</taxon>
        <taxon>Bacteroidota</taxon>
        <taxon>Flavobacteriia</taxon>
        <taxon>Flavobacteriales</taxon>
        <taxon>Flavobacteriaceae</taxon>
        <taxon>Aureibaculum</taxon>
    </lineage>
</organism>
<dbReference type="RefSeq" id="WP_123898660.1">
    <property type="nucleotide sequence ID" value="NZ_RPFJ01000018.1"/>
</dbReference>
<gene>
    <name evidence="2" type="ORF">EGM88_12320</name>
</gene>
<dbReference type="Pfam" id="PF00534">
    <property type="entry name" value="Glycos_transf_1"/>
    <property type="match status" value="1"/>
</dbReference>
<feature type="domain" description="Glycosyl transferase family 1" evidence="1">
    <location>
        <begin position="227"/>
        <end position="390"/>
    </location>
</feature>
<evidence type="ECO:0000313" key="2">
    <source>
        <dbReference type="EMBL" id="RPD94357.1"/>
    </source>
</evidence>
<reference evidence="2 3" key="1">
    <citation type="submission" date="2018-11" db="EMBL/GenBank/DDBJ databases">
        <title>Aureibaculum marinum gen. nov., sp. nov., a member of the family Flavobacteriaceae isolated from the Bohai Sea.</title>
        <authorList>
            <person name="Ji X."/>
        </authorList>
    </citation>
    <scope>NUCLEOTIDE SEQUENCE [LARGE SCALE GENOMIC DNA]</scope>
    <source>
        <strain evidence="2 3">BH-SD17</strain>
    </source>
</reference>
<dbReference type="Gene3D" id="3.40.50.2000">
    <property type="entry name" value="Glycogen Phosphorylase B"/>
    <property type="match status" value="2"/>
</dbReference>
<dbReference type="InterPro" id="IPR050194">
    <property type="entry name" value="Glycosyltransferase_grp1"/>
</dbReference>
<accession>A0A3N4NIY5</accession>
<dbReference type="OrthoDB" id="1096251at2"/>
<dbReference type="CDD" id="cd03801">
    <property type="entry name" value="GT4_PimA-like"/>
    <property type="match status" value="1"/>
</dbReference>
<sequence>MKVLWFTNTPSLAENKAKRKPVGGGWIKSLEQEIIKNSNIELGISFYSDTNIDDFDQSTTKYYPIKPSNNNSKFDVILKRLNSRIEPQSDLEKLIKIVKDFKPDLIHVLGTEGIFGLINQKIKDIPIVISIQGNLTVYSDKFFVGISESSTKKHSPLKSKILLKTYYRDFLVFRKKALREQKILKNANYIIGRTDWDKRITRVLAPKSKYFHNDEILRTPFYQNKWSNNNNTEPIIFTTTGSNLYKGIENILKSALLLDNLNVKYMWKIAGLTPDDRLIKLATKSLKIKVSENLIFLGKISEDILVEELKSASIYVMASHIENSPNNLCEAMILGLPCIASHAGGTATLLENKKDGILIQDGDSYVLSGAILELINNKNKALTYGENARKKALLRHNPDRIVKELINIYENIIKDSQK</sequence>
<protein>
    <submittedName>
        <fullName evidence="2">Glycosyltransferase</fullName>
    </submittedName>
</protein>
<evidence type="ECO:0000313" key="3">
    <source>
        <dbReference type="Proteomes" id="UP000270856"/>
    </source>
</evidence>
<evidence type="ECO:0000259" key="1">
    <source>
        <dbReference type="Pfam" id="PF00534"/>
    </source>
</evidence>
<keyword evidence="2" id="KW-0808">Transferase</keyword>
<dbReference type="PANTHER" id="PTHR45947">
    <property type="entry name" value="SULFOQUINOVOSYL TRANSFERASE SQD2"/>
    <property type="match status" value="1"/>
</dbReference>
<dbReference type="Proteomes" id="UP000270856">
    <property type="component" value="Unassembled WGS sequence"/>
</dbReference>
<proteinExistence type="predicted"/>
<dbReference type="SUPFAM" id="SSF53756">
    <property type="entry name" value="UDP-Glycosyltransferase/glycogen phosphorylase"/>
    <property type="match status" value="1"/>
</dbReference>
<dbReference type="InterPro" id="IPR001296">
    <property type="entry name" value="Glyco_trans_1"/>
</dbReference>